<evidence type="ECO:0000313" key="4">
    <source>
        <dbReference type="EMBL" id="SPD04740.1"/>
    </source>
</evidence>
<evidence type="ECO:0000256" key="1">
    <source>
        <dbReference type="ARBA" id="ARBA00022801"/>
    </source>
</evidence>
<feature type="region of interest" description="Disordered" evidence="2">
    <location>
        <begin position="390"/>
        <end position="409"/>
    </location>
</feature>
<protein>
    <recommendedName>
        <fullName evidence="3">Peptidase A2 domain-containing protein</fullName>
    </recommendedName>
</protein>
<proteinExistence type="predicted"/>
<feature type="compositionally biased region" description="Polar residues" evidence="2">
    <location>
        <begin position="986"/>
        <end position="996"/>
    </location>
</feature>
<feature type="compositionally biased region" description="Low complexity" evidence="2">
    <location>
        <begin position="952"/>
        <end position="965"/>
    </location>
</feature>
<dbReference type="InterPro" id="IPR001995">
    <property type="entry name" value="Peptidase_A2_cat"/>
</dbReference>
<dbReference type="Gene3D" id="2.40.70.10">
    <property type="entry name" value="Acid Proteases"/>
    <property type="match status" value="1"/>
</dbReference>
<accession>A0A2N9GZF4</accession>
<organism evidence="4">
    <name type="scientific">Fagus sylvatica</name>
    <name type="common">Beechnut</name>
    <dbReference type="NCBI Taxonomy" id="28930"/>
    <lineage>
        <taxon>Eukaryota</taxon>
        <taxon>Viridiplantae</taxon>
        <taxon>Streptophyta</taxon>
        <taxon>Embryophyta</taxon>
        <taxon>Tracheophyta</taxon>
        <taxon>Spermatophyta</taxon>
        <taxon>Magnoliopsida</taxon>
        <taxon>eudicotyledons</taxon>
        <taxon>Gunneridae</taxon>
        <taxon>Pentapetalae</taxon>
        <taxon>rosids</taxon>
        <taxon>fabids</taxon>
        <taxon>Fagales</taxon>
        <taxon>Fagaceae</taxon>
        <taxon>Fagus</taxon>
    </lineage>
</organism>
<name>A0A2N9GZF4_FAGSY</name>
<dbReference type="CDD" id="cd00303">
    <property type="entry name" value="retropepsin_like"/>
    <property type="match status" value="1"/>
</dbReference>
<feature type="compositionally biased region" description="Basic and acidic residues" evidence="2">
    <location>
        <begin position="930"/>
        <end position="939"/>
    </location>
</feature>
<feature type="compositionally biased region" description="Basic and acidic residues" evidence="2">
    <location>
        <begin position="347"/>
        <end position="384"/>
    </location>
</feature>
<feature type="region of interest" description="Disordered" evidence="2">
    <location>
        <begin position="1077"/>
        <end position="1097"/>
    </location>
</feature>
<feature type="domain" description="Peptidase A2" evidence="3">
    <location>
        <begin position="1144"/>
        <end position="1225"/>
    </location>
</feature>
<feature type="region of interest" description="Disordered" evidence="2">
    <location>
        <begin position="341"/>
        <end position="384"/>
    </location>
</feature>
<reference evidence="4" key="1">
    <citation type="submission" date="2018-02" db="EMBL/GenBank/DDBJ databases">
        <authorList>
            <person name="Cohen D.B."/>
            <person name="Kent A.D."/>
        </authorList>
    </citation>
    <scope>NUCLEOTIDE SEQUENCE</scope>
</reference>
<sequence length="1333" mass="150630">MIEMVTRLDAWKLEFRGSPCLAELGSSEIAPVHAKTPGNVVPTDGANYRSPWTFDKKLVQIVRFEGDLQPKAITCTSSAFWIRVFNLPIKSMIWEVGEDIGRAIGNLVEVDVFENGLGWGHSSNECVEGRRSTSTEEIFGEKWGSWLRALIERFAQPRCNRPYMPQYDDDRDTNGTHESDGTMGKNSRPPMLVNDDINGAAESEHVVRPVIAEEIDSSVPMIEVRNQLPPQSSDVGYRHPNPKLFGMVSGNDMGRELRKECDKDDLGMSQKNTTKGIEIGQGSGQQPQIEVVTTNVEIPIGYLVNLVIGSEERSTNINLNTPVAETHRVEQPQVEQIITESPRVKPTRVEPPHFEPPRVESPRFEPPRVEQPRMEPPRVDPPRFEQLRVEPPRMEPPRMDPPRFEQPRMEPPRIEQPWAEPFQPGIGQPEVDFLEEEAFDRGVNLEERNRDIGDEPNPRPVQGQDLRDQIFEVINQALGPGEDEKTALEHISRFTVQCGEYSNNGNGKLRMFPNSLTGQAFTWYAALSANSIDESAEQFIMRFKKIRTRCLTTLPEAEYVKITIDGLNFELRKKFEGITFINLFELSEKASRFEGLSKEKNQRKNSSYGTYYQDPNYEINLAEYLGRGPFVCEALHKKQIKAKESNKPVSPLKAYSFDVEKADEIFDILYKANQLKIIGRHRFPSKEELKGKDYFDADPFPFVDVNTTSIDLSSLMPQKNLHVENNKSKVNSLDAFGPQERQLVREMSNLKIERSATTSQSSSAKVSGRSLSIQDNNVHADKGKNVVHPTGQPIISYKEMLRKEPLKVSLESDEDDTICERCSHVLTKCFARTKKEDDYKPQEVEKPRSVPRSLGNSESEPRSTIDLDSIEVITGVEAPEYLRGPYARKEDITGVTTTTPVINGIGHKVQNKETKSCQNKDSTRTQNNHKCLEKNRENVESETESEEAKTSQKPVGPQRGQVVQVWFGRKKRSSRGKIEAEGNQIKAEQSQETQIRSVQNSPIENAEDINNIEDIDDVENIEDMEDIENIEDVGDIEDMENVKNIEDIDTFENSEGIDDIEVEETDDIEEIEASETLESTKNGIQTGEPEIEEEDARGAVPILLAKDEECLDTGKIIFEKPTLAMCQHLKPLYIKAHMDGKPINRVLVDNGAAVNILPTSMLRKLLKMENDLIATDVSVSGFTGRAIKTKGVIPIEVKVDSKVATVAFFVVNTDSTYNTLLGRDWIHSNWVVPSSLHHVLVFWKDDNNIEVVKADERPFVTYNNSVDAQLYNDFVGIVKFIGIDQNGNPSRVTVGPEGPLTMEDLFKLNQNLKETETRPEIENGLDYYVEDVE</sequence>
<dbReference type="PANTHER" id="PTHR33240">
    <property type="entry name" value="OS08G0508500 PROTEIN"/>
    <property type="match status" value="1"/>
</dbReference>
<dbReference type="EMBL" id="OIVN01002567">
    <property type="protein sequence ID" value="SPD04740.1"/>
    <property type="molecule type" value="Genomic_DNA"/>
</dbReference>
<dbReference type="GO" id="GO:0004190">
    <property type="term" value="F:aspartic-type endopeptidase activity"/>
    <property type="evidence" value="ECO:0007669"/>
    <property type="project" value="InterPro"/>
</dbReference>
<dbReference type="PANTHER" id="PTHR33240:SF15">
    <property type="entry name" value="GAG-PRO-LIKE PROTEIN"/>
    <property type="match status" value="1"/>
</dbReference>
<feature type="region of interest" description="Disordered" evidence="2">
    <location>
        <begin position="911"/>
        <end position="996"/>
    </location>
</feature>
<keyword evidence="1" id="KW-0378">Hydrolase</keyword>
<gene>
    <name evidence="4" type="ORF">FSB_LOCUS32622</name>
</gene>
<feature type="compositionally biased region" description="Basic and acidic residues" evidence="2">
    <location>
        <begin position="836"/>
        <end position="848"/>
    </location>
</feature>
<feature type="compositionally biased region" description="Polar residues" evidence="2">
    <location>
        <begin position="916"/>
        <end position="929"/>
    </location>
</feature>
<dbReference type="GO" id="GO:0006508">
    <property type="term" value="P:proteolysis"/>
    <property type="evidence" value="ECO:0007669"/>
    <property type="project" value="InterPro"/>
</dbReference>
<dbReference type="SUPFAM" id="SSF50630">
    <property type="entry name" value="Acid proteases"/>
    <property type="match status" value="1"/>
</dbReference>
<evidence type="ECO:0000256" key="2">
    <source>
        <dbReference type="SAM" id="MobiDB-lite"/>
    </source>
</evidence>
<dbReference type="PROSITE" id="PS50175">
    <property type="entry name" value="ASP_PROT_RETROV"/>
    <property type="match status" value="1"/>
</dbReference>
<evidence type="ECO:0000259" key="3">
    <source>
        <dbReference type="PROSITE" id="PS50175"/>
    </source>
</evidence>
<feature type="region of interest" description="Disordered" evidence="2">
    <location>
        <begin position="836"/>
        <end position="864"/>
    </location>
</feature>
<feature type="region of interest" description="Disordered" evidence="2">
    <location>
        <begin position="162"/>
        <end position="190"/>
    </location>
</feature>
<dbReference type="InterPro" id="IPR021109">
    <property type="entry name" value="Peptidase_aspartic_dom_sf"/>
</dbReference>